<dbReference type="PANTHER" id="PTHR11311:SF15">
    <property type="entry name" value="SPONDIN-2"/>
    <property type="match status" value="1"/>
</dbReference>
<name>A0A1Q9ENH2_SYMMI</name>
<feature type="compositionally biased region" description="Acidic residues" evidence="4">
    <location>
        <begin position="288"/>
        <end position="299"/>
    </location>
</feature>
<dbReference type="InterPro" id="IPR000884">
    <property type="entry name" value="TSP1_rpt"/>
</dbReference>
<dbReference type="EMBL" id="LSRX01000106">
    <property type="protein sequence ID" value="OLQ08962.1"/>
    <property type="molecule type" value="Genomic_DNA"/>
</dbReference>
<feature type="region of interest" description="Disordered" evidence="4">
    <location>
        <begin position="283"/>
        <end position="304"/>
    </location>
</feature>
<evidence type="ECO:0000256" key="4">
    <source>
        <dbReference type="SAM" id="MobiDB-lite"/>
    </source>
</evidence>
<dbReference type="InterPro" id="IPR051418">
    <property type="entry name" value="Spondin/Thrombospondin_T1"/>
</dbReference>
<sequence>MCRLATWAEWGLELGEVRSIWDANLVLRGLEHCEFRDHRYECKQQSFSFIYPEFEVGLRGHGGVLEVVRFETEREYDFFTMNGRSWSGSSGFTAQVGKWLELKLDVLTIGDEATNFTKLFVNGAGIRADILHRTCYQGSPEGERVEVGWQVEWSSDRWLDGKSASVSQSLGCKMEIQRADHEHHGFINEPHRALVHIYSVNIGDDQMTRDLTDVKLKTEASDAQDPIFRLLEGKLVLAVGDAATDLATAPGRAALSAALAATFGVQQAENINLYDVSVASEGRRLSGEDDDDNNYEYEDDPHRDDIADDQNYDGLHHFPDRCSRVQNITNPRKASHEQPQTDPATAMRQCNEYFQRIKVDCVLADWSDWGKCDRPCNGGNRTRERQVAVADEFGGQACYGEVLQMEVCNTNACSDCLGGFYLVFLSDTATNCSACERGRYEDTILTQERLDPRMGERSGEGSLGHLSGNFIPGPLGEAELSCAGTCSGILSFKAACASQRLVQFSAEARSPIGQPALLELTVSGGAPVGWSTAGTTTWQETGLSASVLLPSEEQTTIRLWASQEAQPAEGAGGECGFFTAVQTWTCSLCAIGSYANTTGAMLGYCRQCFRGHGPDDLRALRPGQVQQQQWLQRLRGVGQGCAVMRQLRRLATGLLNSQLDFCRIGSYEWVCSRDRLIGWPLLIVTGGSITGELCPAGTFGTAYGADSDDACRGDVSIGNHQHWECVFMRRYSQDELLLPMVPTRLYAAGCGSSLSWIYCCTGIPQMTATACFLTMLILPLTAAATASSGSSDYSVFVVERPIPGECTQVNVEEIRAVAAANLRSNASGCNFWEIAGCGAAAAAAGLTCGGPLEPADYACIMAAVSVIPGCGPCLCKSVGCPSWCPCDGNSLQSANHSGTFHAGTCAEEGYDIVVGKRMFNITFPVKGESVMTTFKRKPDLVV</sequence>
<evidence type="ECO:0000256" key="3">
    <source>
        <dbReference type="ARBA" id="ARBA00023180"/>
    </source>
</evidence>
<dbReference type="OrthoDB" id="98591at2759"/>
<comment type="caution">
    <text evidence="6">The sequence shown here is derived from an EMBL/GenBank/DDBJ whole genome shotgun (WGS) entry which is preliminary data.</text>
</comment>
<protein>
    <submittedName>
        <fullName evidence="6">SCO-spondin</fullName>
    </submittedName>
</protein>
<dbReference type="PANTHER" id="PTHR11311">
    <property type="entry name" value="SPONDIN"/>
    <property type="match status" value="1"/>
</dbReference>
<dbReference type="AlphaFoldDB" id="A0A1Q9ENH2"/>
<dbReference type="Pfam" id="PF19028">
    <property type="entry name" value="TSP1_spondin"/>
    <property type="match status" value="1"/>
</dbReference>
<evidence type="ECO:0000256" key="2">
    <source>
        <dbReference type="ARBA" id="ARBA00023157"/>
    </source>
</evidence>
<proteinExistence type="predicted"/>
<dbReference type="SUPFAM" id="SSF82895">
    <property type="entry name" value="TSP-1 type 1 repeat"/>
    <property type="match status" value="1"/>
</dbReference>
<keyword evidence="7" id="KW-1185">Reference proteome</keyword>
<dbReference type="Proteomes" id="UP000186817">
    <property type="component" value="Unassembled WGS sequence"/>
</dbReference>
<dbReference type="InterPro" id="IPR036383">
    <property type="entry name" value="TSP1_rpt_sf"/>
</dbReference>
<evidence type="ECO:0000259" key="5">
    <source>
        <dbReference type="Pfam" id="PF19028"/>
    </source>
</evidence>
<keyword evidence="3" id="KW-0325">Glycoprotein</keyword>
<keyword evidence="2" id="KW-1015">Disulfide bond</keyword>
<dbReference type="InterPro" id="IPR044004">
    <property type="entry name" value="TSP1_spondin_dom"/>
</dbReference>
<gene>
    <name evidence="6" type="primary">SSPO</name>
    <name evidence="6" type="ORF">AK812_SmicGene7491</name>
</gene>
<dbReference type="SMART" id="SM00209">
    <property type="entry name" value="TSP1"/>
    <property type="match status" value="1"/>
</dbReference>
<evidence type="ECO:0000256" key="1">
    <source>
        <dbReference type="ARBA" id="ARBA00022729"/>
    </source>
</evidence>
<accession>A0A1Q9ENH2</accession>
<reference evidence="6 7" key="1">
    <citation type="submission" date="2016-02" db="EMBL/GenBank/DDBJ databases">
        <title>Genome analysis of coral dinoflagellate symbionts highlights evolutionary adaptations to a symbiotic lifestyle.</title>
        <authorList>
            <person name="Aranda M."/>
            <person name="Li Y."/>
            <person name="Liew Y.J."/>
            <person name="Baumgarten S."/>
            <person name="Simakov O."/>
            <person name="Wilson M."/>
            <person name="Piel J."/>
            <person name="Ashoor H."/>
            <person name="Bougouffa S."/>
            <person name="Bajic V.B."/>
            <person name="Ryu T."/>
            <person name="Ravasi T."/>
            <person name="Bayer T."/>
            <person name="Micklem G."/>
            <person name="Kim H."/>
            <person name="Bhak J."/>
            <person name="Lajeunesse T.C."/>
            <person name="Voolstra C.R."/>
        </authorList>
    </citation>
    <scope>NUCLEOTIDE SEQUENCE [LARGE SCALE GENOMIC DNA]</scope>
    <source>
        <strain evidence="6 7">CCMP2467</strain>
    </source>
</reference>
<feature type="domain" description="Spondin-like TSP1" evidence="5">
    <location>
        <begin position="361"/>
        <end position="413"/>
    </location>
</feature>
<organism evidence="6 7">
    <name type="scientific">Symbiodinium microadriaticum</name>
    <name type="common">Dinoflagellate</name>
    <name type="synonym">Zooxanthella microadriatica</name>
    <dbReference type="NCBI Taxonomy" id="2951"/>
    <lineage>
        <taxon>Eukaryota</taxon>
        <taxon>Sar</taxon>
        <taxon>Alveolata</taxon>
        <taxon>Dinophyceae</taxon>
        <taxon>Suessiales</taxon>
        <taxon>Symbiodiniaceae</taxon>
        <taxon>Symbiodinium</taxon>
    </lineage>
</organism>
<dbReference type="Gene3D" id="2.20.100.10">
    <property type="entry name" value="Thrombospondin type-1 (TSP1) repeat"/>
    <property type="match status" value="1"/>
</dbReference>
<evidence type="ECO:0000313" key="6">
    <source>
        <dbReference type="EMBL" id="OLQ08962.1"/>
    </source>
</evidence>
<keyword evidence="1" id="KW-0732">Signal</keyword>
<dbReference type="PROSITE" id="PS50092">
    <property type="entry name" value="TSP1"/>
    <property type="match status" value="1"/>
</dbReference>
<evidence type="ECO:0000313" key="7">
    <source>
        <dbReference type="Proteomes" id="UP000186817"/>
    </source>
</evidence>